<evidence type="ECO:0000256" key="1">
    <source>
        <dbReference type="ARBA" id="ARBA00004141"/>
    </source>
</evidence>
<comment type="subcellular location">
    <subcellularLocation>
        <location evidence="1">Membrane</location>
        <topology evidence="1">Multi-pass membrane protein</topology>
    </subcellularLocation>
</comment>
<evidence type="ECO:0000256" key="10">
    <source>
        <dbReference type="ARBA" id="ARBA00022989"/>
    </source>
</evidence>
<keyword evidence="6" id="KW-0479">Metal-binding</keyword>
<dbReference type="SUPFAM" id="SSF56219">
    <property type="entry name" value="DNase I-like"/>
    <property type="match status" value="1"/>
</dbReference>
<dbReference type="InterPro" id="IPR038772">
    <property type="entry name" value="Sph/SMPD2-like"/>
</dbReference>
<dbReference type="GeneID" id="63835315"/>
<dbReference type="PANTHER" id="PTHR16320">
    <property type="entry name" value="SPHINGOMYELINASE FAMILY MEMBER"/>
    <property type="match status" value="1"/>
</dbReference>
<dbReference type="PANTHER" id="PTHR16320:SF24">
    <property type="entry name" value="PHOSPHODIESTERASE, PUTATIVE-RELATED"/>
    <property type="match status" value="1"/>
</dbReference>
<evidence type="ECO:0000256" key="14">
    <source>
        <dbReference type="SAM" id="Phobius"/>
    </source>
</evidence>
<protein>
    <submittedName>
        <fullName evidence="16">DNase I-like protein</fullName>
    </submittedName>
</protein>
<dbReference type="Gene3D" id="3.60.10.10">
    <property type="entry name" value="Endonuclease/exonuclease/phosphatase"/>
    <property type="match status" value="1"/>
</dbReference>
<keyword evidence="10 14" id="KW-1133">Transmembrane helix</keyword>
<dbReference type="AlphaFoldDB" id="A0A9P4Y8V0"/>
<keyword evidence="17" id="KW-1185">Reference proteome</keyword>
<evidence type="ECO:0000256" key="11">
    <source>
        <dbReference type="ARBA" id="ARBA00023098"/>
    </source>
</evidence>
<evidence type="ECO:0000256" key="3">
    <source>
        <dbReference type="ARBA" id="ARBA00004991"/>
    </source>
</evidence>
<comment type="pathway">
    <text evidence="2">Lipid metabolism; sphingolipid metabolism.</text>
</comment>
<reference evidence="16" key="1">
    <citation type="journal article" date="2020" name="Phytopathology">
        <title>Genome sequence of the chestnut blight fungus Cryphonectria parasitica EP155: A fundamental resource for an archetypical invasive plant pathogen.</title>
        <authorList>
            <person name="Crouch J.A."/>
            <person name="Dawe A."/>
            <person name="Aerts A."/>
            <person name="Barry K."/>
            <person name="Churchill A.C.L."/>
            <person name="Grimwood J."/>
            <person name="Hillman B."/>
            <person name="Milgroom M.G."/>
            <person name="Pangilinan J."/>
            <person name="Smith M."/>
            <person name="Salamov A."/>
            <person name="Schmutz J."/>
            <person name="Yadav J."/>
            <person name="Grigoriev I.V."/>
            <person name="Nuss D."/>
        </authorList>
    </citation>
    <scope>NUCLEOTIDE SEQUENCE</scope>
    <source>
        <strain evidence="16">EP155</strain>
    </source>
</reference>
<accession>A0A9P4Y8V0</accession>
<feature type="transmembrane region" description="Helical" evidence="14">
    <location>
        <begin position="477"/>
        <end position="496"/>
    </location>
</feature>
<comment type="similarity">
    <text evidence="4">Belongs to the neutral sphingomyelinase family.</text>
</comment>
<evidence type="ECO:0000256" key="9">
    <source>
        <dbReference type="ARBA" id="ARBA00022919"/>
    </source>
</evidence>
<keyword evidence="12 14" id="KW-0472">Membrane</keyword>
<organism evidence="16 17">
    <name type="scientific">Cryphonectria parasitica (strain ATCC 38755 / EP155)</name>
    <dbReference type="NCBI Taxonomy" id="660469"/>
    <lineage>
        <taxon>Eukaryota</taxon>
        <taxon>Fungi</taxon>
        <taxon>Dikarya</taxon>
        <taxon>Ascomycota</taxon>
        <taxon>Pezizomycotina</taxon>
        <taxon>Sordariomycetes</taxon>
        <taxon>Sordariomycetidae</taxon>
        <taxon>Diaporthales</taxon>
        <taxon>Cryphonectriaceae</taxon>
        <taxon>Cryphonectria-Endothia species complex</taxon>
        <taxon>Cryphonectria</taxon>
    </lineage>
</organism>
<dbReference type="GO" id="GO:0006665">
    <property type="term" value="P:sphingolipid metabolic process"/>
    <property type="evidence" value="ECO:0007669"/>
    <property type="project" value="UniProtKB-KW"/>
</dbReference>
<evidence type="ECO:0000256" key="7">
    <source>
        <dbReference type="ARBA" id="ARBA00022801"/>
    </source>
</evidence>
<keyword evidence="5 14" id="KW-0812">Transmembrane</keyword>
<dbReference type="InterPro" id="IPR036691">
    <property type="entry name" value="Endo/exonu/phosph_ase_sf"/>
</dbReference>
<evidence type="ECO:0000256" key="13">
    <source>
        <dbReference type="SAM" id="MobiDB-lite"/>
    </source>
</evidence>
<feature type="compositionally biased region" description="Low complexity" evidence="13">
    <location>
        <begin position="392"/>
        <end position="404"/>
    </location>
</feature>
<evidence type="ECO:0000256" key="6">
    <source>
        <dbReference type="ARBA" id="ARBA00022723"/>
    </source>
</evidence>
<name>A0A9P4Y8V0_CRYP1</name>
<feature type="compositionally biased region" description="Polar residues" evidence="13">
    <location>
        <begin position="374"/>
        <end position="386"/>
    </location>
</feature>
<keyword evidence="7" id="KW-0378">Hydrolase</keyword>
<dbReference type="Proteomes" id="UP000803844">
    <property type="component" value="Unassembled WGS sequence"/>
</dbReference>
<gene>
    <name evidence="16" type="ORF">M406DRAFT_273442</name>
</gene>
<keyword evidence="11" id="KW-0443">Lipid metabolism</keyword>
<feature type="transmembrane region" description="Helical" evidence="14">
    <location>
        <begin position="516"/>
        <end position="537"/>
    </location>
</feature>
<comment type="pathway">
    <text evidence="3">Sphingolipid metabolism.</text>
</comment>
<keyword evidence="9" id="KW-0746">Sphingolipid metabolism</keyword>
<evidence type="ECO:0000256" key="8">
    <source>
        <dbReference type="ARBA" id="ARBA00022842"/>
    </source>
</evidence>
<proteinExistence type="inferred from homology"/>
<dbReference type="GO" id="GO:0004767">
    <property type="term" value="F:sphingomyelin phosphodiesterase activity"/>
    <property type="evidence" value="ECO:0007669"/>
    <property type="project" value="InterPro"/>
</dbReference>
<dbReference type="GO" id="GO:0046872">
    <property type="term" value="F:metal ion binding"/>
    <property type="evidence" value="ECO:0007669"/>
    <property type="project" value="UniProtKB-KW"/>
</dbReference>
<comment type="caution">
    <text evidence="16">The sequence shown here is derived from an EMBL/GenBank/DDBJ whole genome shotgun (WGS) entry which is preliminary data.</text>
</comment>
<dbReference type="InterPro" id="IPR005135">
    <property type="entry name" value="Endo/exonuclease/phosphatase"/>
</dbReference>
<dbReference type="OrthoDB" id="387657at2759"/>
<dbReference type="GO" id="GO:0016020">
    <property type="term" value="C:membrane"/>
    <property type="evidence" value="ECO:0007669"/>
    <property type="project" value="UniProtKB-SubCell"/>
</dbReference>
<keyword evidence="8" id="KW-0460">Magnesium</keyword>
<evidence type="ECO:0000256" key="12">
    <source>
        <dbReference type="ARBA" id="ARBA00023136"/>
    </source>
</evidence>
<dbReference type="Pfam" id="PF03372">
    <property type="entry name" value="Exo_endo_phos"/>
    <property type="match status" value="1"/>
</dbReference>
<evidence type="ECO:0000313" key="16">
    <source>
        <dbReference type="EMBL" id="KAF3768928.1"/>
    </source>
</evidence>
<evidence type="ECO:0000256" key="4">
    <source>
        <dbReference type="ARBA" id="ARBA00006335"/>
    </source>
</evidence>
<sequence length="575" mass="62889">MASSSASLPPEINIITLNCWGLKFNISKLRQPRLDEIGRQLAQTHPQPSIVCLQEVWAHDDYLAIRRHLRALLPHGKFYYAGAFGAGLAILSRWPIEEATFTPYTLNGRPTAFWRGDWYVGKGIAHARLRFGPDPTTDVADVFNTHTHAPYASDQGDSYRVHREAQAWQLAKLLRAAADQGHLVLAAGDFNMTPLSAEHAILTSHSPVRDVWRVLHPDSSLGAAHDPVERARRRPVPTAEATIFANGATSNSVLNTWRWPRSAQRKLGPGQPLREPALDTLDPHAKRLDYIFASVAAREISREIGGWVVREARVGMTQRHPELGCSLSDHFSVEATLVFHTTAPEGDGGRGGGGGGTATPSISSNWPLPPGRLSSLSAFRRSTTKLLQPDQATTTTAAAATATGTGEGEEAGVDPEDFRSPAAGAFLSLQSPTPSTSRHSLSANQTHQHHPQDYNALLSEIQAYMSRETLQTRWRTYHFFFWVCVTVACYVAVWFIPAHSDTLSSVQNHAVNFALLLLSSLGLVAGVLDGLMALLFFRGSEKRALDEFRWEVKNAKALALGEIGDGIGDITVAKY</sequence>
<evidence type="ECO:0000259" key="15">
    <source>
        <dbReference type="Pfam" id="PF03372"/>
    </source>
</evidence>
<dbReference type="EMBL" id="MU032345">
    <property type="protein sequence ID" value="KAF3768928.1"/>
    <property type="molecule type" value="Genomic_DNA"/>
</dbReference>
<evidence type="ECO:0000256" key="5">
    <source>
        <dbReference type="ARBA" id="ARBA00022692"/>
    </source>
</evidence>
<evidence type="ECO:0000256" key="2">
    <source>
        <dbReference type="ARBA" id="ARBA00004760"/>
    </source>
</evidence>
<dbReference type="RefSeq" id="XP_040779889.1">
    <property type="nucleotide sequence ID" value="XM_040918186.1"/>
</dbReference>
<feature type="region of interest" description="Disordered" evidence="13">
    <location>
        <begin position="342"/>
        <end position="417"/>
    </location>
</feature>
<feature type="domain" description="Endonuclease/exonuclease/phosphatase" evidence="15">
    <location>
        <begin position="15"/>
        <end position="330"/>
    </location>
</feature>
<evidence type="ECO:0000313" key="17">
    <source>
        <dbReference type="Proteomes" id="UP000803844"/>
    </source>
</evidence>
<dbReference type="FunFam" id="3.60.10.10:FF:000059">
    <property type="entry name" value="Inositol phosphosphingolipids phospholipase C"/>
    <property type="match status" value="1"/>
</dbReference>